<feature type="region of interest" description="Disordered" evidence="2">
    <location>
        <begin position="58"/>
        <end position="77"/>
    </location>
</feature>
<feature type="domain" description="Erythromycin biosynthesis protein CIII-like N-terminal" evidence="3">
    <location>
        <begin position="2"/>
        <end position="53"/>
    </location>
</feature>
<dbReference type="EMBL" id="JACWUS010000017">
    <property type="protein sequence ID" value="MBD2830400.1"/>
    <property type="molecule type" value="Genomic_DNA"/>
</dbReference>
<proteinExistence type="predicted"/>
<protein>
    <recommendedName>
        <fullName evidence="3">Erythromycin biosynthesis protein CIII-like N-terminal domain-containing protein</fullName>
    </recommendedName>
</protein>
<evidence type="ECO:0000313" key="4">
    <source>
        <dbReference type="EMBL" id="MBD2830400.1"/>
    </source>
</evidence>
<dbReference type="SUPFAM" id="SSF53756">
    <property type="entry name" value="UDP-Glycosyltransferase/glycogen phosphorylase"/>
    <property type="match status" value="1"/>
</dbReference>
<organism evidence="4">
    <name type="scientific">Streptomyces globisporus</name>
    <dbReference type="NCBI Taxonomy" id="1908"/>
    <lineage>
        <taxon>Bacteria</taxon>
        <taxon>Bacillati</taxon>
        <taxon>Actinomycetota</taxon>
        <taxon>Actinomycetes</taxon>
        <taxon>Kitasatosporales</taxon>
        <taxon>Streptomycetaceae</taxon>
        <taxon>Streptomyces</taxon>
    </lineage>
</organism>
<dbReference type="GO" id="GO:0016740">
    <property type="term" value="F:transferase activity"/>
    <property type="evidence" value="ECO:0007669"/>
    <property type="project" value="UniProtKB-KW"/>
</dbReference>
<keyword evidence="1" id="KW-0808">Transferase</keyword>
<comment type="caution">
    <text evidence="4">The sequence shown here is derived from an EMBL/GenBank/DDBJ whole genome shotgun (WGS) entry which is preliminary data.</text>
</comment>
<dbReference type="Gene3D" id="3.40.50.2000">
    <property type="entry name" value="Glycogen Phosphorylase B"/>
    <property type="match status" value="1"/>
</dbReference>
<evidence type="ECO:0000259" key="3">
    <source>
        <dbReference type="Pfam" id="PF21036"/>
    </source>
</evidence>
<dbReference type="Pfam" id="PF21036">
    <property type="entry name" value="EryCIII-like_N"/>
    <property type="match status" value="1"/>
</dbReference>
<gene>
    <name evidence="4" type="ORF">ID875_27370</name>
</gene>
<evidence type="ECO:0000256" key="2">
    <source>
        <dbReference type="SAM" id="MobiDB-lite"/>
    </source>
</evidence>
<accession>A0A927BME7</accession>
<sequence>MDDLVALARRWRPDLVLWDPLCVPAAVAAEVTGAAHARFLWGQDNIAWLRAKQLEAAAAARRRGPPRPGRAGTRCGR</sequence>
<evidence type="ECO:0000256" key="1">
    <source>
        <dbReference type="ARBA" id="ARBA00022679"/>
    </source>
</evidence>
<dbReference type="InterPro" id="IPR048284">
    <property type="entry name" value="EryCIII-like_N"/>
</dbReference>
<dbReference type="AlphaFoldDB" id="A0A927BME7"/>
<reference evidence="4" key="1">
    <citation type="journal article" date="2020" name="PLoS ONE">
        <title>Isolation and characterization of Streptomyces bacteriophages and Streptomyces strains encoding biosynthetic arsenals: Streptomyces strains and phages for antibiotic discovery.</title>
        <authorList>
            <person name="Montano E.T."/>
            <person name="Nideffer J.F."/>
            <person name="Brumage L."/>
            <person name="Erb M."/>
            <person name="Derman A.I."/>
            <person name="Davis J.P."/>
            <person name="Estrada E."/>
            <person name="Fu S."/>
            <person name="Le D."/>
            <person name="Vuppala A."/>
            <person name="Tran C."/>
            <person name="Luterstein E."/>
            <person name="Lakkaraju S."/>
            <person name="Panchagnula S."/>
            <person name="Ren C."/>
            <person name="Doan J."/>
            <person name="Tran S."/>
            <person name="Soriano J."/>
            <person name="Fujita Y."/>
            <person name="Gutala P."/>
            <person name="Fujii Q."/>
            <person name="Lee M."/>
            <person name="Bui A."/>
            <person name="Villarreal C."/>
            <person name="Shing S.R."/>
            <person name="Kim S."/>
            <person name="Freeman D."/>
            <person name="Racha V."/>
            <person name="Ho A."/>
            <person name="Kumar P."/>
            <person name="Falah K."/>
            <person name="Dawson T."/>
            <person name="Enustun E."/>
            <person name="Prichard A."/>
            <person name="Gomez A."/>
            <person name="Khanna K."/>
            <person name="Trigg S."/>
            <person name="Fernandez L."/>
            <person name="Pogliano K."/>
            <person name="Pogliano J."/>
        </authorList>
    </citation>
    <scope>NUCLEOTIDE SEQUENCE</scope>
    <source>
        <strain evidence="4">QF2</strain>
    </source>
</reference>
<name>A0A927BME7_STRGL</name>